<reference evidence="1 2" key="1">
    <citation type="submission" date="2017-07" db="EMBL/GenBank/DDBJ databases">
        <title>Draft Genome Sequences of Select Purple Nonsulfur Bacteria.</title>
        <authorList>
            <person name="Lasarre B."/>
            <person name="Mckinlay J.B."/>
        </authorList>
    </citation>
    <scope>NUCLEOTIDE SEQUENCE [LARGE SCALE GENOMIC DNA]</scope>
    <source>
        <strain evidence="1 2">DSM 11907</strain>
    </source>
</reference>
<comment type="caution">
    <text evidence="1">The sequence shown here is derived from an EMBL/GenBank/DDBJ whole genome shotgun (WGS) entry which is preliminary data.</text>
</comment>
<gene>
    <name evidence="1" type="ORF">CH338_06205</name>
</gene>
<evidence type="ECO:0000313" key="2">
    <source>
        <dbReference type="Proteomes" id="UP000248863"/>
    </source>
</evidence>
<protein>
    <submittedName>
        <fullName evidence="1">Uncharacterized protein</fullName>
    </submittedName>
</protein>
<organism evidence="1 2">
    <name type="scientific">Rhodoplanes elegans</name>
    <dbReference type="NCBI Taxonomy" id="29408"/>
    <lineage>
        <taxon>Bacteria</taxon>
        <taxon>Pseudomonadati</taxon>
        <taxon>Pseudomonadota</taxon>
        <taxon>Alphaproteobacteria</taxon>
        <taxon>Hyphomicrobiales</taxon>
        <taxon>Nitrobacteraceae</taxon>
        <taxon>Rhodoplanes</taxon>
    </lineage>
</organism>
<name>A0A327KPW0_9BRAD</name>
<dbReference type="AlphaFoldDB" id="A0A327KPW0"/>
<dbReference type="EMBL" id="NPEU01000041">
    <property type="protein sequence ID" value="RAI40431.1"/>
    <property type="molecule type" value="Genomic_DNA"/>
</dbReference>
<dbReference type="OrthoDB" id="8481136at2"/>
<evidence type="ECO:0000313" key="1">
    <source>
        <dbReference type="EMBL" id="RAI40431.1"/>
    </source>
</evidence>
<dbReference type="Proteomes" id="UP000248863">
    <property type="component" value="Unassembled WGS sequence"/>
</dbReference>
<dbReference type="RefSeq" id="WP_111356264.1">
    <property type="nucleotide sequence ID" value="NZ_NHSK01000074.1"/>
</dbReference>
<accession>A0A327KPW0</accession>
<sequence length="89" mass="9836">MCDNEDDYHEPSIPTDHVLCPRCNGDGEIACHCGGDLCVCGEEEQPCPLCGGEYGGDGYVSRDTADRYWKRQHEIRDAIRKVMEGNADG</sequence>
<keyword evidence="2" id="KW-1185">Reference proteome</keyword>
<proteinExistence type="predicted"/>